<dbReference type="Proteomes" id="UP000622707">
    <property type="component" value="Unassembled WGS sequence"/>
</dbReference>
<dbReference type="Gene3D" id="3.40.50.300">
    <property type="entry name" value="P-loop containing nucleotide triphosphate hydrolases"/>
    <property type="match status" value="1"/>
</dbReference>
<evidence type="ECO:0000313" key="2">
    <source>
        <dbReference type="Proteomes" id="UP000622707"/>
    </source>
</evidence>
<dbReference type="InterPro" id="IPR027417">
    <property type="entry name" value="P-loop_NTPase"/>
</dbReference>
<dbReference type="EMBL" id="JAEQND010000003">
    <property type="protein sequence ID" value="MBL0424867.1"/>
    <property type="molecule type" value="Genomic_DNA"/>
</dbReference>
<reference evidence="1 2" key="1">
    <citation type="journal article" date="2017" name="Int. J. Syst. Evol. Microbiol.">
        <title>Ramlibacter alkalitolerans sp. nov., alkali-tolerant bacterium isolated from soil of ginseng.</title>
        <authorList>
            <person name="Lee D.H."/>
            <person name="Cha C.J."/>
        </authorList>
    </citation>
    <scope>NUCLEOTIDE SEQUENCE [LARGE SCALE GENOMIC DNA]</scope>
    <source>
        <strain evidence="1 2">KACC 19305</strain>
    </source>
</reference>
<sequence length="231" mass="23559">MLEHGQDQAAGLRALLAPPPLALLAFPLAPAQPPHWVARLAHALCALGRKPVVLDGVRGTLAGCFGLRPRRDLLDLLEGRAGFDAVAQATASGIHVLRAERGVEAFAASGAPAQRLLSAFAGLSHGFDDLLLALPPAELACLAGPPHSVPVIGLAPTAVGLVQAYEAIKGLAEGFGYRRFACVGTGEGGGDGPPRLAAAARRFLRAQVAYAGSADDARTATALLRLAAVPA</sequence>
<comment type="caution">
    <text evidence="1">The sequence shown here is derived from an EMBL/GenBank/DDBJ whole genome shotgun (WGS) entry which is preliminary data.</text>
</comment>
<protein>
    <submittedName>
        <fullName evidence="1">Uncharacterized protein</fullName>
    </submittedName>
</protein>
<proteinExistence type="predicted"/>
<organism evidence="1 2">
    <name type="scientific">Ramlibacter alkalitolerans</name>
    <dbReference type="NCBI Taxonomy" id="2039631"/>
    <lineage>
        <taxon>Bacteria</taxon>
        <taxon>Pseudomonadati</taxon>
        <taxon>Pseudomonadota</taxon>
        <taxon>Betaproteobacteria</taxon>
        <taxon>Burkholderiales</taxon>
        <taxon>Comamonadaceae</taxon>
        <taxon>Ramlibacter</taxon>
    </lineage>
</organism>
<keyword evidence="2" id="KW-1185">Reference proteome</keyword>
<name>A0ABS1JKX1_9BURK</name>
<evidence type="ECO:0000313" key="1">
    <source>
        <dbReference type="EMBL" id="MBL0424867.1"/>
    </source>
</evidence>
<accession>A0ABS1JKX1</accession>
<gene>
    <name evidence="1" type="ORF">JI746_07090</name>
</gene>
<dbReference type="RefSeq" id="WP_201688095.1">
    <property type="nucleotide sequence ID" value="NZ_JAEQND010000003.1"/>
</dbReference>
<dbReference type="SUPFAM" id="SSF52540">
    <property type="entry name" value="P-loop containing nucleoside triphosphate hydrolases"/>
    <property type="match status" value="1"/>
</dbReference>